<organism evidence="1 2">
    <name type="scientific">Halteria grandinella</name>
    <dbReference type="NCBI Taxonomy" id="5974"/>
    <lineage>
        <taxon>Eukaryota</taxon>
        <taxon>Sar</taxon>
        <taxon>Alveolata</taxon>
        <taxon>Ciliophora</taxon>
        <taxon>Intramacronucleata</taxon>
        <taxon>Spirotrichea</taxon>
        <taxon>Stichotrichia</taxon>
        <taxon>Sporadotrichida</taxon>
        <taxon>Halteriidae</taxon>
        <taxon>Halteria</taxon>
    </lineage>
</organism>
<evidence type="ECO:0000313" key="2">
    <source>
        <dbReference type="Proteomes" id="UP000785679"/>
    </source>
</evidence>
<keyword evidence="2" id="KW-1185">Reference proteome</keyword>
<gene>
    <name evidence="1" type="ORF">FGO68_gene12663</name>
</gene>
<protein>
    <submittedName>
        <fullName evidence="1">Uncharacterized protein</fullName>
    </submittedName>
</protein>
<accession>A0A8J8NS09</accession>
<dbReference type="EMBL" id="RRYP01008091">
    <property type="protein sequence ID" value="TNV80023.1"/>
    <property type="molecule type" value="Genomic_DNA"/>
</dbReference>
<proteinExistence type="predicted"/>
<name>A0A8J8NS09_HALGN</name>
<evidence type="ECO:0000313" key="1">
    <source>
        <dbReference type="EMBL" id="TNV80023.1"/>
    </source>
</evidence>
<dbReference type="AlphaFoldDB" id="A0A8J8NS09"/>
<sequence>MNHQQIYQTPIYQESPLCRLNLPDNQNLMDKMLCLKTPDSSNQNFQVIGQIESTNAFQCNIAASSFMNMVSATNPQKRRDSCMANDQSQIIKRDANTLNICHKKFQFMNKELQIWTPNNTLIKGHQQKKTKFQESRYCSVFSKFNHQRILSQGHNPILDMENLIISRQLRDKNLLIN</sequence>
<dbReference type="Proteomes" id="UP000785679">
    <property type="component" value="Unassembled WGS sequence"/>
</dbReference>
<comment type="caution">
    <text evidence="1">The sequence shown here is derived from an EMBL/GenBank/DDBJ whole genome shotgun (WGS) entry which is preliminary data.</text>
</comment>
<reference evidence="1" key="1">
    <citation type="submission" date="2019-06" db="EMBL/GenBank/DDBJ databases">
        <authorList>
            <person name="Zheng W."/>
        </authorList>
    </citation>
    <scope>NUCLEOTIDE SEQUENCE</scope>
    <source>
        <strain evidence="1">QDHG01</strain>
    </source>
</reference>